<proteinExistence type="predicted"/>
<evidence type="ECO:0000313" key="4">
    <source>
        <dbReference type="Proteomes" id="UP001321760"/>
    </source>
</evidence>
<feature type="compositionally biased region" description="Polar residues" evidence="1">
    <location>
        <begin position="61"/>
        <end position="77"/>
    </location>
</feature>
<evidence type="ECO:0000256" key="1">
    <source>
        <dbReference type="SAM" id="MobiDB-lite"/>
    </source>
</evidence>
<dbReference type="Gene3D" id="3.30.160.60">
    <property type="entry name" value="Classic Zinc Finger"/>
    <property type="match status" value="1"/>
</dbReference>
<dbReference type="InterPro" id="IPR013087">
    <property type="entry name" value="Znf_C2H2_type"/>
</dbReference>
<organism evidence="3 4">
    <name type="scientific">Podospora aff. communis PSN243</name>
    <dbReference type="NCBI Taxonomy" id="3040156"/>
    <lineage>
        <taxon>Eukaryota</taxon>
        <taxon>Fungi</taxon>
        <taxon>Dikarya</taxon>
        <taxon>Ascomycota</taxon>
        <taxon>Pezizomycotina</taxon>
        <taxon>Sordariomycetes</taxon>
        <taxon>Sordariomycetidae</taxon>
        <taxon>Sordariales</taxon>
        <taxon>Podosporaceae</taxon>
        <taxon>Podospora</taxon>
    </lineage>
</organism>
<feature type="compositionally biased region" description="Polar residues" evidence="1">
    <location>
        <begin position="7"/>
        <end position="37"/>
    </location>
</feature>
<evidence type="ECO:0000313" key="3">
    <source>
        <dbReference type="EMBL" id="KAK4446529.1"/>
    </source>
</evidence>
<feature type="region of interest" description="Disordered" evidence="1">
    <location>
        <begin position="1"/>
        <end position="91"/>
    </location>
</feature>
<dbReference type="AlphaFoldDB" id="A0AAV9GEM7"/>
<feature type="domain" description="C2H2-type" evidence="2">
    <location>
        <begin position="138"/>
        <end position="161"/>
    </location>
</feature>
<dbReference type="PROSITE" id="PS00028">
    <property type="entry name" value="ZINC_FINGER_C2H2_1"/>
    <property type="match status" value="1"/>
</dbReference>
<reference evidence="3" key="2">
    <citation type="submission" date="2023-05" db="EMBL/GenBank/DDBJ databases">
        <authorList>
            <consortium name="Lawrence Berkeley National Laboratory"/>
            <person name="Steindorff A."/>
            <person name="Hensen N."/>
            <person name="Bonometti L."/>
            <person name="Westerberg I."/>
            <person name="Brannstrom I.O."/>
            <person name="Guillou S."/>
            <person name="Cros-Aarteil S."/>
            <person name="Calhoun S."/>
            <person name="Haridas S."/>
            <person name="Kuo A."/>
            <person name="Mondo S."/>
            <person name="Pangilinan J."/>
            <person name="Riley R."/>
            <person name="Labutti K."/>
            <person name="Andreopoulos B."/>
            <person name="Lipzen A."/>
            <person name="Chen C."/>
            <person name="Yanf M."/>
            <person name="Daum C."/>
            <person name="Ng V."/>
            <person name="Clum A."/>
            <person name="Ohm R."/>
            <person name="Martin F."/>
            <person name="Silar P."/>
            <person name="Natvig D."/>
            <person name="Lalanne C."/>
            <person name="Gautier V."/>
            <person name="Ament-Velasquez S.L."/>
            <person name="Kruys A."/>
            <person name="Hutchinson M.I."/>
            <person name="Powell A.J."/>
            <person name="Barry K."/>
            <person name="Miller A.N."/>
            <person name="Grigoriev I.V."/>
            <person name="Debuchy R."/>
            <person name="Gladieux P."/>
            <person name="Thoren M.H."/>
            <person name="Johannesson H."/>
        </authorList>
    </citation>
    <scope>NUCLEOTIDE SEQUENCE</scope>
    <source>
        <strain evidence="3">PSN243</strain>
    </source>
</reference>
<protein>
    <recommendedName>
        <fullName evidence="2">C2H2-type domain-containing protein</fullName>
    </recommendedName>
</protein>
<dbReference type="SMART" id="SM00355">
    <property type="entry name" value="ZnF_C2H2"/>
    <property type="match status" value="2"/>
</dbReference>
<reference evidence="3" key="1">
    <citation type="journal article" date="2023" name="Mol. Phylogenet. Evol.">
        <title>Genome-scale phylogeny and comparative genomics of the fungal order Sordariales.</title>
        <authorList>
            <person name="Hensen N."/>
            <person name="Bonometti L."/>
            <person name="Westerberg I."/>
            <person name="Brannstrom I.O."/>
            <person name="Guillou S."/>
            <person name="Cros-Aarteil S."/>
            <person name="Calhoun S."/>
            <person name="Haridas S."/>
            <person name="Kuo A."/>
            <person name="Mondo S."/>
            <person name="Pangilinan J."/>
            <person name="Riley R."/>
            <person name="LaButti K."/>
            <person name="Andreopoulos B."/>
            <person name="Lipzen A."/>
            <person name="Chen C."/>
            <person name="Yan M."/>
            <person name="Daum C."/>
            <person name="Ng V."/>
            <person name="Clum A."/>
            <person name="Steindorff A."/>
            <person name="Ohm R.A."/>
            <person name="Martin F."/>
            <person name="Silar P."/>
            <person name="Natvig D.O."/>
            <person name="Lalanne C."/>
            <person name="Gautier V."/>
            <person name="Ament-Velasquez S.L."/>
            <person name="Kruys A."/>
            <person name="Hutchinson M.I."/>
            <person name="Powell A.J."/>
            <person name="Barry K."/>
            <person name="Miller A.N."/>
            <person name="Grigoriev I.V."/>
            <person name="Debuchy R."/>
            <person name="Gladieux P."/>
            <person name="Hiltunen Thoren M."/>
            <person name="Johannesson H."/>
        </authorList>
    </citation>
    <scope>NUCLEOTIDE SEQUENCE</scope>
    <source>
        <strain evidence="3">PSN243</strain>
    </source>
</reference>
<comment type="caution">
    <text evidence="3">The sequence shown here is derived from an EMBL/GenBank/DDBJ whole genome shotgun (WGS) entry which is preliminary data.</text>
</comment>
<dbReference type="EMBL" id="MU865956">
    <property type="protein sequence ID" value="KAK4446529.1"/>
    <property type="molecule type" value="Genomic_DNA"/>
</dbReference>
<dbReference type="Proteomes" id="UP001321760">
    <property type="component" value="Unassembled WGS sequence"/>
</dbReference>
<sequence>MVDRLPEQTSDFLLPFSNLSLQSEPSTVMDDPSSTANPAHIPIDPALQNPAFAPSFPVDDQSASGPSSQNPDTSESSAMDRGRSGHRQPSNTANDQFFCGWVYEDGERCLAGFSGTPGFPRECDLTKHYRNHTKPVFCLVACCSCRFAENKDMYRHMRTKHPTEAKEQGISGNQVYCSEVGCLYKTNRPDNLKRHREKMHPGVLDES</sequence>
<gene>
    <name evidence="3" type="ORF">QBC34DRAFT_148794</name>
</gene>
<keyword evidence="4" id="KW-1185">Reference proteome</keyword>
<name>A0AAV9GEM7_9PEZI</name>
<evidence type="ECO:0000259" key="2">
    <source>
        <dbReference type="PROSITE" id="PS00028"/>
    </source>
</evidence>
<accession>A0AAV9GEM7</accession>